<dbReference type="GO" id="GO:0005634">
    <property type="term" value="C:nucleus"/>
    <property type="evidence" value="ECO:0007669"/>
    <property type="project" value="TreeGrafter"/>
</dbReference>
<evidence type="ECO:0000313" key="2">
    <source>
        <dbReference type="EMBL" id="ORY57591.1"/>
    </source>
</evidence>
<keyword evidence="2" id="KW-0315">Glutamine amidotransferase</keyword>
<dbReference type="SUPFAM" id="SSF52317">
    <property type="entry name" value="Class I glutamine amidotransferase-like"/>
    <property type="match status" value="1"/>
</dbReference>
<dbReference type="PANTHER" id="PTHR42695">
    <property type="entry name" value="GLUTAMINE AMIDOTRANSFERASE YLR126C-RELATED"/>
    <property type="match status" value="1"/>
</dbReference>
<feature type="domain" description="Glutamine amidotransferase" evidence="1">
    <location>
        <begin position="110"/>
        <end position="253"/>
    </location>
</feature>
<dbReference type="InterPro" id="IPR044992">
    <property type="entry name" value="ChyE-like"/>
</dbReference>
<reference evidence="2 3" key="1">
    <citation type="submission" date="2016-07" db="EMBL/GenBank/DDBJ databases">
        <title>Pervasive Adenine N6-methylation of Active Genes in Fungi.</title>
        <authorList>
            <consortium name="DOE Joint Genome Institute"/>
            <person name="Mondo S.J."/>
            <person name="Dannebaum R.O."/>
            <person name="Kuo R.C."/>
            <person name="Labutti K."/>
            <person name="Haridas S."/>
            <person name="Kuo A."/>
            <person name="Salamov A."/>
            <person name="Ahrendt S.R."/>
            <person name="Lipzen A."/>
            <person name="Sullivan W."/>
            <person name="Andreopoulos W.B."/>
            <person name="Clum A."/>
            <person name="Lindquist E."/>
            <person name="Daum C."/>
            <person name="Ramamoorthy G.K."/>
            <person name="Gryganskyi A."/>
            <person name="Culley D."/>
            <person name="Magnuson J.K."/>
            <person name="James T.Y."/>
            <person name="O'Malley M.A."/>
            <person name="Stajich J.E."/>
            <person name="Spatafora J.W."/>
            <person name="Visel A."/>
            <person name="Grigoriev I.V."/>
        </authorList>
    </citation>
    <scope>NUCLEOTIDE SEQUENCE [LARGE SCALE GENOMIC DNA]</scope>
    <source>
        <strain evidence="2 3">CBS 129021</strain>
    </source>
</reference>
<dbReference type="Gene3D" id="3.40.50.880">
    <property type="match status" value="1"/>
</dbReference>
<dbReference type="RefSeq" id="XP_040710841.1">
    <property type="nucleotide sequence ID" value="XM_040856879.1"/>
</dbReference>
<dbReference type="CDD" id="cd01741">
    <property type="entry name" value="GATase1_1"/>
    <property type="match status" value="1"/>
</dbReference>
<dbReference type="Pfam" id="PF00117">
    <property type="entry name" value="GATase"/>
    <property type="match status" value="1"/>
</dbReference>
<dbReference type="AlphaFoldDB" id="A0A1Y2DE85"/>
<dbReference type="Proteomes" id="UP000193689">
    <property type="component" value="Unassembled WGS sequence"/>
</dbReference>
<comment type="caution">
    <text evidence="2">The sequence shown here is derived from an EMBL/GenBank/DDBJ whole genome shotgun (WGS) entry which is preliminary data.</text>
</comment>
<protein>
    <submittedName>
        <fullName evidence="2">Class I glutamine amidotransferase-like protein</fullName>
    </submittedName>
</protein>
<dbReference type="PANTHER" id="PTHR42695:SF6">
    <property type="entry name" value="GLUTAMINE AMIDOTRANSFERASE DOMAIN-CONTAINING PROTEIN"/>
    <property type="match status" value="1"/>
</dbReference>
<sequence>MQDPTASFEEAGFLPNIYSLSQEFDYVQPRLTPIADVRRLPGTRQVLNVAVLECEQMPHKILNTHGNFTKIFEKWLASGLVPFNIGRPGKKLSINTSTCVVKDGQYPTDLAAVDALLITGSFDSVNDDFPWIHTLRRYISDVYTYQPHVKIFGGCFGHQLVAQALLTEHGALVKKSQYGWEIGVHEVEYNSRFTEYFGLDTTTTQYQFLHCDHVILISALPPNWICLGSTPLCETQGLFEPGRVLTYQGHPEFPRDILYQFVDRMGAAGVLSPEMYKISLNLIENEVDRVSAAVIAVAFLFEL</sequence>
<dbReference type="EMBL" id="MCFJ01000019">
    <property type="protein sequence ID" value="ORY57591.1"/>
    <property type="molecule type" value="Genomic_DNA"/>
</dbReference>
<dbReference type="PROSITE" id="PS51273">
    <property type="entry name" value="GATASE_TYPE_1"/>
    <property type="match status" value="1"/>
</dbReference>
<evidence type="ECO:0000313" key="3">
    <source>
        <dbReference type="Proteomes" id="UP000193689"/>
    </source>
</evidence>
<keyword evidence="3" id="KW-1185">Reference proteome</keyword>
<proteinExistence type="predicted"/>
<dbReference type="STRING" id="1141098.A0A1Y2DE85"/>
<dbReference type="GO" id="GO:0016740">
    <property type="term" value="F:transferase activity"/>
    <property type="evidence" value="ECO:0007669"/>
    <property type="project" value="UniProtKB-KW"/>
</dbReference>
<evidence type="ECO:0000259" key="1">
    <source>
        <dbReference type="Pfam" id="PF00117"/>
    </source>
</evidence>
<dbReference type="GO" id="GO:0005829">
    <property type="term" value="C:cytosol"/>
    <property type="evidence" value="ECO:0007669"/>
    <property type="project" value="TreeGrafter"/>
</dbReference>
<gene>
    <name evidence="2" type="ORF">BCR38DRAFT_354379</name>
</gene>
<dbReference type="GeneID" id="63773091"/>
<dbReference type="InterPro" id="IPR017926">
    <property type="entry name" value="GATASE"/>
</dbReference>
<dbReference type="InParanoid" id="A0A1Y2DE85"/>
<dbReference type="OrthoDB" id="1669814at2759"/>
<dbReference type="InterPro" id="IPR029062">
    <property type="entry name" value="Class_I_gatase-like"/>
</dbReference>
<name>A0A1Y2DE85_9PEZI</name>
<accession>A0A1Y2DE85</accession>
<keyword evidence="2" id="KW-0808">Transferase</keyword>
<organism evidence="2 3">
    <name type="scientific">Pseudomassariella vexata</name>
    <dbReference type="NCBI Taxonomy" id="1141098"/>
    <lineage>
        <taxon>Eukaryota</taxon>
        <taxon>Fungi</taxon>
        <taxon>Dikarya</taxon>
        <taxon>Ascomycota</taxon>
        <taxon>Pezizomycotina</taxon>
        <taxon>Sordariomycetes</taxon>
        <taxon>Xylariomycetidae</taxon>
        <taxon>Amphisphaeriales</taxon>
        <taxon>Pseudomassariaceae</taxon>
        <taxon>Pseudomassariella</taxon>
    </lineage>
</organism>